<organism evidence="2 3">
    <name type="scientific">Waterburya agarophytonicola KI4</name>
    <dbReference type="NCBI Taxonomy" id="2874699"/>
    <lineage>
        <taxon>Bacteria</taxon>
        <taxon>Bacillati</taxon>
        <taxon>Cyanobacteriota</taxon>
        <taxon>Cyanophyceae</taxon>
        <taxon>Pleurocapsales</taxon>
        <taxon>Hyellaceae</taxon>
        <taxon>Waterburya</taxon>
        <taxon>Waterburya agarophytonicola</taxon>
    </lineage>
</organism>
<evidence type="ECO:0000313" key="3">
    <source>
        <dbReference type="Proteomes" id="UP000729733"/>
    </source>
</evidence>
<name>A0A964FG02_9CYAN</name>
<evidence type="ECO:0000256" key="1">
    <source>
        <dbReference type="SAM" id="Phobius"/>
    </source>
</evidence>
<feature type="transmembrane region" description="Helical" evidence="1">
    <location>
        <begin position="51"/>
        <end position="76"/>
    </location>
</feature>
<keyword evidence="1" id="KW-0812">Transmembrane</keyword>
<keyword evidence="1" id="KW-0472">Membrane</keyword>
<feature type="transmembrane region" description="Helical" evidence="1">
    <location>
        <begin position="109"/>
        <end position="126"/>
    </location>
</feature>
<dbReference type="AlphaFoldDB" id="A0A964FG02"/>
<protein>
    <submittedName>
        <fullName evidence="2">Uncharacterized protein</fullName>
    </submittedName>
</protein>
<dbReference type="Proteomes" id="UP000729733">
    <property type="component" value="Unassembled WGS sequence"/>
</dbReference>
<reference evidence="2" key="1">
    <citation type="journal article" date="2021" name="Antonie Van Leeuwenhoek">
        <title>Draft genome and description of Waterburya agarophytonicola gen. nov. sp. nov. (Pleurocapsales, Cyanobacteria): a seaweed symbiont.</title>
        <authorList>
            <person name="Bonthond G."/>
            <person name="Shalygin S."/>
            <person name="Bayer T."/>
            <person name="Weinberger F."/>
        </authorList>
    </citation>
    <scope>NUCLEOTIDE SEQUENCE</scope>
    <source>
        <strain evidence="2">KI4</strain>
    </source>
</reference>
<evidence type="ECO:0000313" key="2">
    <source>
        <dbReference type="EMBL" id="MCC0177642.1"/>
    </source>
</evidence>
<keyword evidence="1" id="KW-1133">Transmembrane helix</keyword>
<feature type="transmembrane region" description="Helical" evidence="1">
    <location>
        <begin position="138"/>
        <end position="158"/>
    </location>
</feature>
<dbReference type="EMBL" id="JADWDC010000026">
    <property type="protein sequence ID" value="MCC0177642.1"/>
    <property type="molecule type" value="Genomic_DNA"/>
</dbReference>
<comment type="caution">
    <text evidence="2">The sequence shown here is derived from an EMBL/GenBank/DDBJ whole genome shotgun (WGS) entry which is preliminary data.</text>
</comment>
<gene>
    <name evidence="2" type="ORF">I4641_11700</name>
</gene>
<dbReference type="RefSeq" id="WP_229640707.1">
    <property type="nucleotide sequence ID" value="NZ_JADWDC010000026.1"/>
</dbReference>
<feature type="transmembrane region" description="Helical" evidence="1">
    <location>
        <begin position="88"/>
        <end position="103"/>
    </location>
</feature>
<proteinExistence type="predicted"/>
<accession>A0A964FG02</accession>
<sequence length="159" mass="18169">MAWFRKFPGISLFLLLLTYGVEGWLYGAWATKLLEQGDLYIQFVEKTRFGILYGIAVAIILFCVIIFTSPISLIAISIDNWLKSDTRAFLSIFLGAFAFTLIVQKVDYFARFIVFVASALLLKLDLQLIGFNRWLCSLILTIFCWLGFTGGILAFYMWS</sequence>
<keyword evidence="3" id="KW-1185">Reference proteome</keyword>